<feature type="region of interest" description="Disordered" evidence="1">
    <location>
        <begin position="50"/>
        <end position="72"/>
    </location>
</feature>
<dbReference type="EMBL" id="JH687560">
    <property type="protein sequence ID" value="EIN03647.1"/>
    <property type="molecule type" value="Genomic_DNA"/>
</dbReference>
<organism evidence="3 4">
    <name type="scientific">Punctularia strigosozonata (strain HHB-11173)</name>
    <name type="common">White-rot fungus</name>
    <dbReference type="NCBI Taxonomy" id="741275"/>
    <lineage>
        <taxon>Eukaryota</taxon>
        <taxon>Fungi</taxon>
        <taxon>Dikarya</taxon>
        <taxon>Basidiomycota</taxon>
        <taxon>Agaricomycotina</taxon>
        <taxon>Agaricomycetes</taxon>
        <taxon>Corticiales</taxon>
        <taxon>Punctulariaceae</taxon>
        <taxon>Punctularia</taxon>
    </lineage>
</organism>
<keyword evidence="2" id="KW-0472">Membrane</keyword>
<evidence type="ECO:0000256" key="1">
    <source>
        <dbReference type="SAM" id="MobiDB-lite"/>
    </source>
</evidence>
<keyword evidence="2" id="KW-1133">Transmembrane helix</keyword>
<reference evidence="4" key="1">
    <citation type="journal article" date="2012" name="Science">
        <title>The Paleozoic origin of enzymatic lignin decomposition reconstructed from 31 fungal genomes.</title>
        <authorList>
            <person name="Floudas D."/>
            <person name="Binder M."/>
            <person name="Riley R."/>
            <person name="Barry K."/>
            <person name="Blanchette R.A."/>
            <person name="Henrissat B."/>
            <person name="Martinez A.T."/>
            <person name="Otillar R."/>
            <person name="Spatafora J.W."/>
            <person name="Yadav J.S."/>
            <person name="Aerts A."/>
            <person name="Benoit I."/>
            <person name="Boyd A."/>
            <person name="Carlson A."/>
            <person name="Copeland A."/>
            <person name="Coutinho P.M."/>
            <person name="de Vries R.P."/>
            <person name="Ferreira P."/>
            <person name="Findley K."/>
            <person name="Foster B."/>
            <person name="Gaskell J."/>
            <person name="Glotzer D."/>
            <person name="Gorecki P."/>
            <person name="Heitman J."/>
            <person name="Hesse C."/>
            <person name="Hori C."/>
            <person name="Igarashi K."/>
            <person name="Jurgens J.A."/>
            <person name="Kallen N."/>
            <person name="Kersten P."/>
            <person name="Kohler A."/>
            <person name="Kuees U."/>
            <person name="Kumar T.K.A."/>
            <person name="Kuo A."/>
            <person name="LaButti K."/>
            <person name="Larrondo L.F."/>
            <person name="Lindquist E."/>
            <person name="Ling A."/>
            <person name="Lombard V."/>
            <person name="Lucas S."/>
            <person name="Lundell T."/>
            <person name="Martin R."/>
            <person name="McLaughlin D.J."/>
            <person name="Morgenstern I."/>
            <person name="Morin E."/>
            <person name="Murat C."/>
            <person name="Nagy L.G."/>
            <person name="Nolan M."/>
            <person name="Ohm R.A."/>
            <person name="Patyshakuliyeva A."/>
            <person name="Rokas A."/>
            <person name="Ruiz-Duenas F.J."/>
            <person name="Sabat G."/>
            <person name="Salamov A."/>
            <person name="Samejima M."/>
            <person name="Schmutz J."/>
            <person name="Slot J.C."/>
            <person name="St John F."/>
            <person name="Stenlid J."/>
            <person name="Sun H."/>
            <person name="Sun S."/>
            <person name="Syed K."/>
            <person name="Tsang A."/>
            <person name="Wiebenga A."/>
            <person name="Young D."/>
            <person name="Pisabarro A."/>
            <person name="Eastwood D.C."/>
            <person name="Martin F."/>
            <person name="Cullen D."/>
            <person name="Grigoriev I.V."/>
            <person name="Hibbett D.S."/>
        </authorList>
    </citation>
    <scope>NUCLEOTIDE SEQUENCE [LARGE SCALE GENOMIC DNA]</scope>
    <source>
        <strain evidence="4">HHB-11173 SS5</strain>
    </source>
</reference>
<protein>
    <submittedName>
        <fullName evidence="3">Uncharacterized protein</fullName>
    </submittedName>
</protein>
<keyword evidence="4" id="KW-1185">Reference proteome</keyword>
<dbReference type="RefSeq" id="XP_007389134.1">
    <property type="nucleotide sequence ID" value="XM_007389072.1"/>
</dbReference>
<feature type="transmembrane region" description="Helical" evidence="2">
    <location>
        <begin position="101"/>
        <end position="127"/>
    </location>
</feature>
<name>R7S1I7_PUNST</name>
<sequence>MPQETRSDPNTGNTFSKEDAYMELIHAVHVLAFDVPLRFEPVVEERALQGSTEVGGSAGRDAAQATTTARKKSAVATAKKRVPVMPASNNIELPRISLGTLFLACGMLFFTIILAGGVLVFGSLWLLHWM</sequence>
<accession>R7S1I7</accession>
<evidence type="ECO:0000313" key="4">
    <source>
        <dbReference type="Proteomes" id="UP000054196"/>
    </source>
</evidence>
<gene>
    <name evidence="3" type="ORF">PUNSTDRAFT_139363</name>
</gene>
<dbReference type="HOGENOM" id="CLU_1939212_0_0_1"/>
<dbReference type="KEGG" id="psq:PUNSTDRAFT_139363"/>
<proteinExistence type="predicted"/>
<evidence type="ECO:0000313" key="3">
    <source>
        <dbReference type="EMBL" id="EIN03647.1"/>
    </source>
</evidence>
<evidence type="ECO:0000256" key="2">
    <source>
        <dbReference type="SAM" id="Phobius"/>
    </source>
</evidence>
<dbReference type="AlphaFoldDB" id="R7S1I7"/>
<dbReference type="GeneID" id="18880290"/>
<keyword evidence="2" id="KW-0812">Transmembrane</keyword>
<dbReference type="Proteomes" id="UP000054196">
    <property type="component" value="Unassembled WGS sequence"/>
</dbReference>